<evidence type="ECO:0000256" key="2">
    <source>
        <dbReference type="ARBA" id="ARBA00023239"/>
    </source>
</evidence>
<dbReference type="CDD" id="cd00408">
    <property type="entry name" value="DHDPS-like"/>
    <property type="match status" value="1"/>
</dbReference>
<reference evidence="4 5" key="1">
    <citation type="submission" date="2019-04" db="EMBL/GenBank/DDBJ databases">
        <title>Mesorhizobium composti sp. nov., isolated from compost.</title>
        <authorList>
            <person name="Lin S.-Y."/>
            <person name="Hameed A."/>
            <person name="Hsieh Y.-T."/>
            <person name="Young C.-C."/>
        </authorList>
    </citation>
    <scope>NUCLEOTIDE SEQUENCE [LARGE SCALE GENOMIC DNA]</scope>
    <source>
        <strain evidence="4 5">CC-YTH430</strain>
    </source>
</reference>
<dbReference type="Gene3D" id="3.20.20.70">
    <property type="entry name" value="Aldolase class I"/>
    <property type="match status" value="1"/>
</dbReference>
<dbReference type="PIRSF" id="PIRSF001365">
    <property type="entry name" value="DHDPS"/>
    <property type="match status" value="1"/>
</dbReference>
<dbReference type="InterPro" id="IPR013785">
    <property type="entry name" value="Aldolase_TIM"/>
</dbReference>
<dbReference type="InterPro" id="IPR002220">
    <property type="entry name" value="DapA-like"/>
</dbReference>
<comment type="caution">
    <text evidence="4">The sequence shown here is derived from an EMBL/GenBank/DDBJ whole genome shotgun (WGS) entry which is preliminary data.</text>
</comment>
<comment type="similarity">
    <text evidence="1 3">Belongs to the DapA family.</text>
</comment>
<dbReference type="SUPFAM" id="SSF51569">
    <property type="entry name" value="Aldolase"/>
    <property type="match status" value="1"/>
</dbReference>
<evidence type="ECO:0000256" key="1">
    <source>
        <dbReference type="ARBA" id="ARBA00007592"/>
    </source>
</evidence>
<evidence type="ECO:0000313" key="4">
    <source>
        <dbReference type="EMBL" id="THF59071.1"/>
    </source>
</evidence>
<sequence>MNYSKKDAKAHSRATMKGIWAAALMPFTDTLAVDEEGFRRNVDHWIEDLGIDGFFIAGKQGEFFSMSLEERKRNFELAVEACAGRAQTIMSCSDQNMDVVIDLARHAEKVGADYIVVHAPILHFFKQQDETLLNYYRTIASKVDIGIALWSHPDSGYLMSPELCNRLADIENVVAIKYSVPRPMYAELTRLAGDRILVSTASEEEWLDNILELNWQLYLCSSPPYLIQTKADRRMRAYTDLAFAGKAEEARRLRDSLDPVRAALKGTRPAEKPHAHQKYWQDLLGQTGGRVRPPLLELTEAEKKATREAFETCGLKTA</sequence>
<dbReference type="EMBL" id="SSNY01000002">
    <property type="protein sequence ID" value="THF59071.1"/>
    <property type="molecule type" value="Genomic_DNA"/>
</dbReference>
<evidence type="ECO:0000256" key="3">
    <source>
        <dbReference type="PIRNR" id="PIRNR001365"/>
    </source>
</evidence>
<dbReference type="SMART" id="SM01130">
    <property type="entry name" value="DHDPS"/>
    <property type="match status" value="1"/>
</dbReference>
<dbReference type="Pfam" id="PF00701">
    <property type="entry name" value="DHDPS"/>
    <property type="match status" value="1"/>
</dbReference>
<gene>
    <name evidence="4" type="ORF">E6C48_05340</name>
</gene>
<keyword evidence="5" id="KW-1185">Reference proteome</keyword>
<keyword evidence="2 3" id="KW-0456">Lyase</keyword>
<accession>A0ABY2QDM3</accession>
<organism evidence="4 5">
    <name type="scientific">Ollibium composti</name>
    <dbReference type="NCBI Taxonomy" id="2675109"/>
    <lineage>
        <taxon>Bacteria</taxon>
        <taxon>Pseudomonadati</taxon>
        <taxon>Pseudomonadota</taxon>
        <taxon>Alphaproteobacteria</taxon>
        <taxon>Hyphomicrobiales</taxon>
        <taxon>Phyllobacteriaceae</taxon>
        <taxon>Ollibium</taxon>
    </lineage>
</organism>
<dbReference type="Proteomes" id="UP000306441">
    <property type="component" value="Unassembled WGS sequence"/>
</dbReference>
<dbReference type="RefSeq" id="WP_136354773.1">
    <property type="nucleotide sequence ID" value="NZ_SSNY01000002.1"/>
</dbReference>
<name>A0ABY2QDM3_9HYPH</name>
<dbReference type="PANTHER" id="PTHR12128:SF66">
    <property type="entry name" value="4-HYDROXY-2-OXOGLUTARATE ALDOLASE, MITOCHONDRIAL"/>
    <property type="match status" value="1"/>
</dbReference>
<protein>
    <submittedName>
        <fullName evidence="4">Dihydrodipicolinate synthase family protein</fullName>
    </submittedName>
</protein>
<proteinExistence type="inferred from homology"/>
<evidence type="ECO:0000313" key="5">
    <source>
        <dbReference type="Proteomes" id="UP000306441"/>
    </source>
</evidence>
<dbReference type="PANTHER" id="PTHR12128">
    <property type="entry name" value="DIHYDRODIPICOLINATE SYNTHASE"/>
    <property type="match status" value="1"/>
</dbReference>